<evidence type="ECO:0000256" key="4">
    <source>
        <dbReference type="ARBA" id="ARBA00048782"/>
    </source>
</evidence>
<dbReference type="PANTHER" id="PTHR43774:SF1">
    <property type="entry name" value="PEPTIDE METHIONINE SULFOXIDE REDUCTASE MSRA 2"/>
    <property type="match status" value="1"/>
</dbReference>
<evidence type="ECO:0000313" key="7">
    <source>
        <dbReference type="Proteomes" id="UP000707245"/>
    </source>
</evidence>
<evidence type="ECO:0000256" key="3">
    <source>
        <dbReference type="ARBA" id="ARBA00047806"/>
    </source>
</evidence>
<comment type="caution">
    <text evidence="6">The sequence shown here is derived from an EMBL/GenBank/DDBJ whole genome shotgun (WGS) entry which is preliminary data.</text>
</comment>
<reference evidence="6 7" key="1">
    <citation type="submission" date="2020-07" db="EMBL/GenBank/DDBJ databases">
        <title>Halophilic bacteria isolated from french cheeses.</title>
        <authorList>
            <person name="Kothe C.I."/>
            <person name="Farah-Kraiem B."/>
            <person name="Renault P."/>
            <person name="Dridi B."/>
        </authorList>
    </citation>
    <scope>NUCLEOTIDE SEQUENCE [LARGE SCALE GENOMIC DNA]</scope>
    <source>
        <strain evidence="6 7">FME14</strain>
    </source>
</reference>
<keyword evidence="7" id="KW-1185">Reference proteome</keyword>
<protein>
    <recommendedName>
        <fullName evidence="1">peptide-methionine (S)-S-oxide reductase</fullName>
        <ecNumber evidence="1">1.8.4.11</ecNumber>
    </recommendedName>
</protein>
<dbReference type="Pfam" id="PF01625">
    <property type="entry name" value="PMSR"/>
    <property type="match status" value="1"/>
</dbReference>
<dbReference type="Gene3D" id="3.30.1060.10">
    <property type="entry name" value="Peptide methionine sulphoxide reductase MsrA"/>
    <property type="match status" value="1"/>
</dbReference>
<accession>A0ABR9FP25</accession>
<name>A0ABR9FP25_9GAMM</name>
<gene>
    <name evidence="6" type="ORF">EI167_14110</name>
</gene>
<evidence type="ECO:0000256" key="1">
    <source>
        <dbReference type="ARBA" id="ARBA00012502"/>
    </source>
</evidence>
<keyword evidence="2" id="KW-0560">Oxidoreductase</keyword>
<dbReference type="InterPro" id="IPR002569">
    <property type="entry name" value="Met_Sox_Rdtase_MsrA_dom"/>
</dbReference>
<organism evidence="6 7">
    <name type="scientific">Pseudoalteromonas prydzensis</name>
    <dbReference type="NCBI Taxonomy" id="182141"/>
    <lineage>
        <taxon>Bacteria</taxon>
        <taxon>Pseudomonadati</taxon>
        <taxon>Pseudomonadota</taxon>
        <taxon>Gammaproteobacteria</taxon>
        <taxon>Alteromonadales</taxon>
        <taxon>Pseudoalteromonadaceae</taxon>
        <taxon>Pseudoalteromonas</taxon>
    </lineage>
</organism>
<dbReference type="PANTHER" id="PTHR43774">
    <property type="entry name" value="PEPTIDE METHIONINE SULFOXIDE REDUCTASE"/>
    <property type="match status" value="1"/>
</dbReference>
<sequence>MLQQVGLGGSCHWCTEAIFSSLIGVESVDQGWFKSAEQDSQFSEAIRLRFDPKRISLTYLIAIHIDTHSATSKHSMREKYRSAIYVYSNEQRDAALQALNLKQTDYADPLITKVVTAGEFKHSPSQYQNYYFSNPNKPFCEVRINPKLARLLARYHDNVDSSKLTHLTQ</sequence>
<dbReference type="EC" id="1.8.4.11" evidence="1"/>
<dbReference type="SUPFAM" id="SSF55068">
    <property type="entry name" value="Peptide methionine sulfoxide reductase"/>
    <property type="match status" value="1"/>
</dbReference>
<dbReference type="EMBL" id="RRZA01000045">
    <property type="protein sequence ID" value="MBE0458560.1"/>
    <property type="molecule type" value="Genomic_DNA"/>
</dbReference>
<dbReference type="RefSeq" id="WP_192542223.1">
    <property type="nucleotide sequence ID" value="NZ_CASHZX010000002.1"/>
</dbReference>
<dbReference type="Proteomes" id="UP000707245">
    <property type="component" value="Unassembled WGS sequence"/>
</dbReference>
<comment type="catalytic activity">
    <reaction evidence="4">
        <text>[thioredoxin]-disulfide + L-methionine + H2O = L-methionine (S)-S-oxide + [thioredoxin]-dithiol</text>
        <dbReference type="Rhea" id="RHEA:19993"/>
        <dbReference type="Rhea" id="RHEA-COMP:10698"/>
        <dbReference type="Rhea" id="RHEA-COMP:10700"/>
        <dbReference type="ChEBI" id="CHEBI:15377"/>
        <dbReference type="ChEBI" id="CHEBI:29950"/>
        <dbReference type="ChEBI" id="CHEBI:50058"/>
        <dbReference type="ChEBI" id="CHEBI:57844"/>
        <dbReference type="ChEBI" id="CHEBI:58772"/>
        <dbReference type="EC" id="1.8.4.11"/>
    </reaction>
</comment>
<evidence type="ECO:0000313" key="6">
    <source>
        <dbReference type="EMBL" id="MBE0458560.1"/>
    </source>
</evidence>
<comment type="catalytic activity">
    <reaction evidence="3">
        <text>L-methionyl-[protein] + [thioredoxin]-disulfide + H2O = L-methionyl-(S)-S-oxide-[protein] + [thioredoxin]-dithiol</text>
        <dbReference type="Rhea" id="RHEA:14217"/>
        <dbReference type="Rhea" id="RHEA-COMP:10698"/>
        <dbReference type="Rhea" id="RHEA-COMP:10700"/>
        <dbReference type="Rhea" id="RHEA-COMP:12313"/>
        <dbReference type="Rhea" id="RHEA-COMP:12315"/>
        <dbReference type="ChEBI" id="CHEBI:15377"/>
        <dbReference type="ChEBI" id="CHEBI:16044"/>
        <dbReference type="ChEBI" id="CHEBI:29950"/>
        <dbReference type="ChEBI" id="CHEBI:44120"/>
        <dbReference type="ChEBI" id="CHEBI:50058"/>
        <dbReference type="EC" id="1.8.4.11"/>
    </reaction>
</comment>
<feature type="domain" description="Peptide methionine sulphoxide reductase MsrA" evidence="5">
    <location>
        <begin position="6"/>
        <end position="140"/>
    </location>
</feature>
<proteinExistence type="predicted"/>
<dbReference type="InterPro" id="IPR036509">
    <property type="entry name" value="Met_Sox_Rdtase_MsrA_sf"/>
</dbReference>
<evidence type="ECO:0000259" key="5">
    <source>
        <dbReference type="Pfam" id="PF01625"/>
    </source>
</evidence>
<evidence type="ECO:0000256" key="2">
    <source>
        <dbReference type="ARBA" id="ARBA00023002"/>
    </source>
</evidence>